<dbReference type="SUPFAM" id="SSF52540">
    <property type="entry name" value="P-loop containing nucleoside triphosphate hydrolases"/>
    <property type="match status" value="1"/>
</dbReference>
<dbReference type="GO" id="GO:0016887">
    <property type="term" value="F:ATP hydrolysis activity"/>
    <property type="evidence" value="ECO:0007669"/>
    <property type="project" value="InterPro"/>
</dbReference>
<dbReference type="Pfam" id="PF00005">
    <property type="entry name" value="ABC_tran"/>
    <property type="match status" value="1"/>
</dbReference>
<dbReference type="PhylomeDB" id="E9I0W6"/>
<dbReference type="KEGG" id="dpx:DAPPUDRAFT_337061"/>
<organism evidence="2 3">
    <name type="scientific">Daphnia pulex</name>
    <name type="common">Water flea</name>
    <dbReference type="NCBI Taxonomy" id="6669"/>
    <lineage>
        <taxon>Eukaryota</taxon>
        <taxon>Metazoa</taxon>
        <taxon>Ecdysozoa</taxon>
        <taxon>Arthropoda</taxon>
        <taxon>Crustacea</taxon>
        <taxon>Branchiopoda</taxon>
        <taxon>Diplostraca</taxon>
        <taxon>Cladocera</taxon>
        <taxon>Anomopoda</taxon>
        <taxon>Daphniidae</taxon>
        <taxon>Daphnia</taxon>
    </lineage>
</organism>
<dbReference type="eggNOG" id="KOG0059">
    <property type="taxonomic scope" value="Eukaryota"/>
</dbReference>
<evidence type="ECO:0000259" key="1">
    <source>
        <dbReference type="Pfam" id="PF00005"/>
    </source>
</evidence>
<accession>E9I0W6</accession>
<evidence type="ECO:0000313" key="2">
    <source>
        <dbReference type="EMBL" id="EFX62367.1"/>
    </source>
</evidence>
<sequence length="152" mass="16349">MTEDFIEESADVLSPSHRIANEINNPSDSCVLVRNATKTFGSGSKKCAVLQGLNMTVKRGSIYGLLGPSGCGKTTLLSCLVTLRSLNSGEIQVLGHEPGSPKSGVPGPQVGYMPQELALYGDFTIKETLTYSGRIYKLKATFMKSQLKFLTN</sequence>
<dbReference type="EMBL" id="GL733643">
    <property type="protein sequence ID" value="EFX62367.1"/>
    <property type="molecule type" value="Genomic_DNA"/>
</dbReference>
<name>E9I0W6_DAPPU</name>
<dbReference type="HOGENOM" id="CLU_1726823_0_0_1"/>
<dbReference type="InterPro" id="IPR003439">
    <property type="entry name" value="ABC_transporter-like_ATP-bd"/>
</dbReference>
<dbReference type="OMA" id="PSHRIAN"/>
<dbReference type="PANTHER" id="PTHR43038:SF3">
    <property type="entry name" value="ABC TRANSPORTER G FAMILY MEMBER 20 ISOFORM X1"/>
    <property type="match status" value="1"/>
</dbReference>
<dbReference type="GO" id="GO:0005886">
    <property type="term" value="C:plasma membrane"/>
    <property type="evidence" value="ECO:0000318"/>
    <property type="project" value="GO_Central"/>
</dbReference>
<protein>
    <recommendedName>
        <fullName evidence="1">ABC transporter domain-containing protein</fullName>
    </recommendedName>
</protein>
<dbReference type="InterPro" id="IPR027417">
    <property type="entry name" value="P-loop_NTPase"/>
</dbReference>
<dbReference type="Proteomes" id="UP000000305">
    <property type="component" value="Unassembled WGS sequence"/>
</dbReference>
<dbReference type="OrthoDB" id="10255969at2759"/>
<dbReference type="PANTHER" id="PTHR43038">
    <property type="entry name" value="ATP-BINDING CASSETTE, SUB-FAMILY H, MEMBER 1"/>
    <property type="match status" value="1"/>
</dbReference>
<feature type="domain" description="ABC transporter" evidence="1">
    <location>
        <begin position="50"/>
        <end position="140"/>
    </location>
</feature>
<dbReference type="Gene3D" id="3.40.50.300">
    <property type="entry name" value="P-loop containing nucleotide triphosphate hydrolases"/>
    <property type="match status" value="1"/>
</dbReference>
<dbReference type="GO" id="GO:0005524">
    <property type="term" value="F:ATP binding"/>
    <property type="evidence" value="ECO:0007669"/>
    <property type="project" value="InterPro"/>
</dbReference>
<reference evidence="2 3" key="1">
    <citation type="journal article" date="2011" name="Science">
        <title>The ecoresponsive genome of Daphnia pulex.</title>
        <authorList>
            <person name="Colbourne J.K."/>
            <person name="Pfrender M.E."/>
            <person name="Gilbert D."/>
            <person name="Thomas W.K."/>
            <person name="Tucker A."/>
            <person name="Oakley T.H."/>
            <person name="Tokishita S."/>
            <person name="Aerts A."/>
            <person name="Arnold G.J."/>
            <person name="Basu M.K."/>
            <person name="Bauer D.J."/>
            <person name="Caceres C.E."/>
            <person name="Carmel L."/>
            <person name="Casola C."/>
            <person name="Choi J.H."/>
            <person name="Detter J.C."/>
            <person name="Dong Q."/>
            <person name="Dusheyko S."/>
            <person name="Eads B.D."/>
            <person name="Frohlich T."/>
            <person name="Geiler-Samerotte K.A."/>
            <person name="Gerlach D."/>
            <person name="Hatcher P."/>
            <person name="Jogdeo S."/>
            <person name="Krijgsveld J."/>
            <person name="Kriventseva E.V."/>
            <person name="Kultz D."/>
            <person name="Laforsch C."/>
            <person name="Lindquist E."/>
            <person name="Lopez J."/>
            <person name="Manak J.R."/>
            <person name="Muller J."/>
            <person name="Pangilinan J."/>
            <person name="Patwardhan R.P."/>
            <person name="Pitluck S."/>
            <person name="Pritham E.J."/>
            <person name="Rechtsteiner A."/>
            <person name="Rho M."/>
            <person name="Rogozin I.B."/>
            <person name="Sakarya O."/>
            <person name="Salamov A."/>
            <person name="Schaack S."/>
            <person name="Shapiro H."/>
            <person name="Shiga Y."/>
            <person name="Skalitzky C."/>
            <person name="Smith Z."/>
            <person name="Souvorov A."/>
            <person name="Sung W."/>
            <person name="Tang Z."/>
            <person name="Tsuchiya D."/>
            <person name="Tu H."/>
            <person name="Vos H."/>
            <person name="Wang M."/>
            <person name="Wolf Y.I."/>
            <person name="Yamagata H."/>
            <person name="Yamada T."/>
            <person name="Ye Y."/>
            <person name="Shaw J.R."/>
            <person name="Andrews J."/>
            <person name="Crease T.J."/>
            <person name="Tang H."/>
            <person name="Lucas S.M."/>
            <person name="Robertson H.M."/>
            <person name="Bork P."/>
            <person name="Koonin E.V."/>
            <person name="Zdobnov E.M."/>
            <person name="Grigoriev I.V."/>
            <person name="Lynch M."/>
            <person name="Boore J.L."/>
        </authorList>
    </citation>
    <scope>NUCLEOTIDE SEQUENCE [LARGE SCALE GENOMIC DNA]</scope>
</reference>
<dbReference type="InParanoid" id="E9I0W6"/>
<gene>
    <name evidence="2" type="ORF">DAPPUDRAFT_337061</name>
</gene>
<proteinExistence type="predicted"/>
<evidence type="ECO:0000313" key="3">
    <source>
        <dbReference type="Proteomes" id="UP000000305"/>
    </source>
</evidence>
<feature type="non-terminal residue" evidence="2">
    <location>
        <position position="152"/>
    </location>
</feature>
<dbReference type="AlphaFoldDB" id="E9I0W6"/>
<keyword evidence="3" id="KW-1185">Reference proteome</keyword>